<feature type="transmembrane region" description="Helical" evidence="6">
    <location>
        <begin position="344"/>
        <end position="366"/>
    </location>
</feature>
<evidence type="ECO:0000256" key="2">
    <source>
        <dbReference type="ARBA" id="ARBA00022475"/>
    </source>
</evidence>
<sequence length="447" mass="48363">MSSQQTLKKVIKPVHLWAIGVGLVISGEYFGWNYGWGAAGTLGFLASTLIITLLYLTFIFSFTELTTSIPQAGGPFTYTHKAMGPLGGLIAGYATAVEFLLATPAIAAALGNYLHFLHPSLPVLGCGVAFYVLLTCINLLGIKESALFSLIITLLAVAELLIYMGIIGPSFKISNFTHNAMPAGWYGVFAGLPFAIWLYVCIEGIAMVAEEVKDPSRNIPKGYISAMLTPTLLAIGVMVLTGGITDWQQLSAIDYPLPEAIGIVLGKQNGITKIFAGIGLFGLIASFNGIIISYSRQLFALARSGYLPPFLAEVSPKRQVPYWSLIVGGLLGMVALCIGKTDQLVILSVMGAVVMYIFSMISLFILRRKEPELERPYKAPFYPWFPGIALALSVLSLFAMIWYNPLLSLLFFAGMGLALIIFFAQGKHRSTTVDMPVAVPDTTFIKE</sequence>
<feature type="transmembrane region" description="Helical" evidence="6">
    <location>
        <begin position="183"/>
        <end position="202"/>
    </location>
</feature>
<feature type="transmembrane region" description="Helical" evidence="6">
    <location>
        <begin position="86"/>
        <end position="109"/>
    </location>
</feature>
<dbReference type="Pfam" id="PF13520">
    <property type="entry name" value="AA_permease_2"/>
    <property type="match status" value="1"/>
</dbReference>
<keyword evidence="8" id="KW-1185">Reference proteome</keyword>
<evidence type="ECO:0000313" key="8">
    <source>
        <dbReference type="Proteomes" id="UP000461730"/>
    </source>
</evidence>
<feature type="transmembrane region" description="Helical" evidence="6">
    <location>
        <begin position="14"/>
        <end position="32"/>
    </location>
</feature>
<dbReference type="GO" id="GO:0022857">
    <property type="term" value="F:transmembrane transporter activity"/>
    <property type="evidence" value="ECO:0007669"/>
    <property type="project" value="InterPro"/>
</dbReference>
<dbReference type="AlphaFoldDB" id="A0A7K1UAP8"/>
<feature type="transmembrane region" description="Helical" evidence="6">
    <location>
        <begin position="274"/>
        <end position="294"/>
    </location>
</feature>
<reference evidence="7 8" key="1">
    <citation type="submission" date="2019-12" db="EMBL/GenBank/DDBJ databases">
        <title>Chitinophaga sp. strain ysch24 (GDMCC 1.1355), whole genome shotgun sequence.</title>
        <authorList>
            <person name="Zhang X."/>
        </authorList>
    </citation>
    <scope>NUCLEOTIDE SEQUENCE [LARGE SCALE GENOMIC DNA]</scope>
    <source>
        <strain evidence="8">ysch24</strain>
    </source>
</reference>
<evidence type="ECO:0000313" key="7">
    <source>
        <dbReference type="EMBL" id="MVT11454.1"/>
    </source>
</evidence>
<dbReference type="Gene3D" id="1.20.1740.10">
    <property type="entry name" value="Amino acid/polyamine transporter I"/>
    <property type="match status" value="1"/>
</dbReference>
<keyword evidence="2" id="KW-1003">Cell membrane</keyword>
<comment type="subcellular location">
    <subcellularLocation>
        <location evidence="1">Cell membrane</location>
        <topology evidence="1">Multi-pass membrane protein</topology>
    </subcellularLocation>
</comment>
<protein>
    <submittedName>
        <fullName evidence="7">Ethanolamine permease</fullName>
    </submittedName>
</protein>
<feature type="transmembrane region" description="Helical" evidence="6">
    <location>
        <begin position="147"/>
        <end position="171"/>
    </location>
</feature>
<accession>A0A7K1UAP8</accession>
<comment type="caution">
    <text evidence="7">The sequence shown here is derived from an EMBL/GenBank/DDBJ whole genome shotgun (WGS) entry which is preliminary data.</text>
</comment>
<dbReference type="InterPro" id="IPR050367">
    <property type="entry name" value="APC_superfamily"/>
</dbReference>
<feature type="transmembrane region" description="Helical" evidence="6">
    <location>
        <begin position="121"/>
        <end position="140"/>
    </location>
</feature>
<dbReference type="PIRSF" id="PIRSF006060">
    <property type="entry name" value="AA_transporter"/>
    <property type="match status" value="1"/>
</dbReference>
<feature type="transmembrane region" description="Helical" evidence="6">
    <location>
        <begin position="223"/>
        <end position="244"/>
    </location>
</feature>
<evidence type="ECO:0000256" key="6">
    <source>
        <dbReference type="SAM" id="Phobius"/>
    </source>
</evidence>
<dbReference type="PANTHER" id="PTHR42770:SF7">
    <property type="entry name" value="MEMBRANE PROTEIN"/>
    <property type="match status" value="1"/>
</dbReference>
<evidence type="ECO:0000256" key="3">
    <source>
        <dbReference type="ARBA" id="ARBA00022692"/>
    </source>
</evidence>
<dbReference type="NCBIfam" id="TIGR00908">
    <property type="entry name" value="2A0305"/>
    <property type="match status" value="1"/>
</dbReference>
<feature type="transmembrane region" description="Helical" evidence="6">
    <location>
        <begin position="381"/>
        <end position="403"/>
    </location>
</feature>
<evidence type="ECO:0000256" key="1">
    <source>
        <dbReference type="ARBA" id="ARBA00004651"/>
    </source>
</evidence>
<name>A0A7K1UAP8_9BACT</name>
<feature type="transmembrane region" description="Helical" evidence="6">
    <location>
        <begin position="44"/>
        <end position="65"/>
    </location>
</feature>
<proteinExistence type="predicted"/>
<evidence type="ECO:0000256" key="4">
    <source>
        <dbReference type="ARBA" id="ARBA00022989"/>
    </source>
</evidence>
<dbReference type="InterPro" id="IPR002293">
    <property type="entry name" value="AA/rel_permease1"/>
</dbReference>
<dbReference type="GO" id="GO:0005886">
    <property type="term" value="C:plasma membrane"/>
    <property type="evidence" value="ECO:0007669"/>
    <property type="project" value="UniProtKB-SubCell"/>
</dbReference>
<dbReference type="EMBL" id="WRXN01000013">
    <property type="protein sequence ID" value="MVT11454.1"/>
    <property type="molecule type" value="Genomic_DNA"/>
</dbReference>
<dbReference type="RefSeq" id="WP_157308880.1">
    <property type="nucleotide sequence ID" value="NZ_WRXN01000013.1"/>
</dbReference>
<keyword evidence="4 6" id="KW-1133">Transmembrane helix</keyword>
<keyword evidence="3 6" id="KW-0812">Transmembrane</keyword>
<evidence type="ECO:0000256" key="5">
    <source>
        <dbReference type="ARBA" id="ARBA00023136"/>
    </source>
</evidence>
<dbReference type="Proteomes" id="UP000461730">
    <property type="component" value="Unassembled WGS sequence"/>
</dbReference>
<dbReference type="PANTHER" id="PTHR42770">
    <property type="entry name" value="AMINO ACID TRANSPORTER-RELATED"/>
    <property type="match status" value="1"/>
</dbReference>
<gene>
    <name evidence="7" type="primary">eat</name>
    <name evidence="7" type="ORF">GO493_24525</name>
</gene>
<dbReference type="InterPro" id="IPR004757">
    <property type="entry name" value="EtNH_permease"/>
</dbReference>
<keyword evidence="5 6" id="KW-0472">Membrane</keyword>
<feature type="transmembrane region" description="Helical" evidence="6">
    <location>
        <begin position="409"/>
        <end position="426"/>
    </location>
</feature>
<feature type="transmembrane region" description="Helical" evidence="6">
    <location>
        <begin position="320"/>
        <end position="338"/>
    </location>
</feature>
<organism evidence="7 8">
    <name type="scientific">Chitinophaga tropicalis</name>
    <dbReference type="NCBI Taxonomy" id="2683588"/>
    <lineage>
        <taxon>Bacteria</taxon>
        <taxon>Pseudomonadati</taxon>
        <taxon>Bacteroidota</taxon>
        <taxon>Chitinophagia</taxon>
        <taxon>Chitinophagales</taxon>
        <taxon>Chitinophagaceae</taxon>
        <taxon>Chitinophaga</taxon>
    </lineage>
</organism>